<accession>A0AAD1RP55</accession>
<feature type="non-terminal residue" evidence="2">
    <location>
        <position position="119"/>
    </location>
</feature>
<dbReference type="EMBL" id="OW240914">
    <property type="protein sequence ID" value="CAH2275641.1"/>
    <property type="molecule type" value="Genomic_DNA"/>
</dbReference>
<sequence length="119" mass="13023">MSQRQNNKTTKAERASFFLAKTAGTKPWKGRSPYKHGGEARSHEGSLSPSTSMGSLPEDEPLTTAAMRQMLTDLADTLQSNMKTLQILAVDISDIGQRTAHVEHKLDECADAHNQLATK</sequence>
<keyword evidence="3" id="KW-1185">Reference proteome</keyword>
<protein>
    <submittedName>
        <fullName evidence="2">Uncharacterized protein</fullName>
    </submittedName>
</protein>
<organism evidence="2 3">
    <name type="scientific">Pelobates cultripes</name>
    <name type="common">Western spadefoot toad</name>
    <dbReference type="NCBI Taxonomy" id="61616"/>
    <lineage>
        <taxon>Eukaryota</taxon>
        <taxon>Metazoa</taxon>
        <taxon>Chordata</taxon>
        <taxon>Craniata</taxon>
        <taxon>Vertebrata</taxon>
        <taxon>Euteleostomi</taxon>
        <taxon>Amphibia</taxon>
        <taxon>Batrachia</taxon>
        <taxon>Anura</taxon>
        <taxon>Pelobatoidea</taxon>
        <taxon>Pelobatidae</taxon>
        <taxon>Pelobates</taxon>
    </lineage>
</organism>
<dbReference type="Proteomes" id="UP001295444">
    <property type="component" value="Chromosome 03"/>
</dbReference>
<evidence type="ECO:0000256" key="1">
    <source>
        <dbReference type="SAM" id="MobiDB-lite"/>
    </source>
</evidence>
<name>A0AAD1RP55_PELCU</name>
<reference evidence="2" key="1">
    <citation type="submission" date="2022-03" db="EMBL/GenBank/DDBJ databases">
        <authorList>
            <person name="Alioto T."/>
            <person name="Alioto T."/>
            <person name="Gomez Garrido J."/>
        </authorList>
    </citation>
    <scope>NUCLEOTIDE SEQUENCE</scope>
</reference>
<feature type="region of interest" description="Disordered" evidence="1">
    <location>
        <begin position="1"/>
        <end position="68"/>
    </location>
</feature>
<evidence type="ECO:0000313" key="2">
    <source>
        <dbReference type="EMBL" id="CAH2275641.1"/>
    </source>
</evidence>
<feature type="compositionally biased region" description="Polar residues" evidence="1">
    <location>
        <begin position="45"/>
        <end position="54"/>
    </location>
</feature>
<evidence type="ECO:0000313" key="3">
    <source>
        <dbReference type="Proteomes" id="UP001295444"/>
    </source>
</evidence>
<gene>
    <name evidence="2" type="ORF">PECUL_23A005214</name>
</gene>
<dbReference type="AlphaFoldDB" id="A0AAD1RP55"/>
<proteinExistence type="predicted"/>